<dbReference type="Pfam" id="PF02992">
    <property type="entry name" value="Transposase_21"/>
    <property type="match status" value="1"/>
</dbReference>
<reference evidence="1 2" key="1">
    <citation type="submission" date="2020-12" db="EMBL/GenBank/DDBJ databases">
        <title>Metabolic potential, ecology and presence of endohyphal bacteria is reflected in genomic diversity of Mucoromycotina.</title>
        <authorList>
            <person name="Muszewska A."/>
            <person name="Okrasinska A."/>
            <person name="Steczkiewicz K."/>
            <person name="Drgas O."/>
            <person name="Orlowska M."/>
            <person name="Perlinska-Lenart U."/>
            <person name="Aleksandrzak-Piekarczyk T."/>
            <person name="Szatraj K."/>
            <person name="Zielenkiewicz U."/>
            <person name="Pilsyk S."/>
            <person name="Malc E."/>
            <person name="Mieczkowski P."/>
            <person name="Kruszewska J.S."/>
            <person name="Biernat P."/>
            <person name="Pawlowska J."/>
        </authorList>
    </citation>
    <scope>NUCLEOTIDE SEQUENCE [LARGE SCALE GENOMIC DNA]</scope>
    <source>
        <strain evidence="1 2">CBS 142.35</strain>
    </source>
</reference>
<comment type="caution">
    <text evidence="1">The sequence shown here is derived from an EMBL/GenBank/DDBJ whole genome shotgun (WGS) entry which is preliminary data.</text>
</comment>
<accession>A0A8H7VCC8</accession>
<organism evidence="1 2">
    <name type="scientific">Circinella minor</name>
    <dbReference type="NCBI Taxonomy" id="1195481"/>
    <lineage>
        <taxon>Eukaryota</taxon>
        <taxon>Fungi</taxon>
        <taxon>Fungi incertae sedis</taxon>
        <taxon>Mucoromycota</taxon>
        <taxon>Mucoromycotina</taxon>
        <taxon>Mucoromycetes</taxon>
        <taxon>Mucorales</taxon>
        <taxon>Lichtheimiaceae</taxon>
        <taxon>Circinella</taxon>
    </lineage>
</organism>
<evidence type="ECO:0000313" key="1">
    <source>
        <dbReference type="EMBL" id="KAG2217956.1"/>
    </source>
</evidence>
<dbReference type="OrthoDB" id="2289822at2759"/>
<protein>
    <submittedName>
        <fullName evidence="1">Uncharacterized protein</fullName>
    </submittedName>
</protein>
<dbReference type="AlphaFoldDB" id="A0A8H7VCC8"/>
<keyword evidence="2" id="KW-1185">Reference proteome</keyword>
<evidence type="ECO:0000313" key="2">
    <source>
        <dbReference type="Proteomes" id="UP000646827"/>
    </source>
</evidence>
<dbReference type="Proteomes" id="UP000646827">
    <property type="component" value="Unassembled WGS sequence"/>
</dbReference>
<proteinExistence type="predicted"/>
<sequence length="413" mass="46912">MRYLPLSQLLGSMLAFPSYRAMFRETFNNRRTTESLTDIFDGFAFEDQERYFNDEFSVGLALFCDSFAPFDAGRNSVSMQLIHLVVMNLPKDERYKNKNMLQVPIALGPLKPKNIHSFLSPLMEELDQLSKDGMVLRVDDEPDDIMIHAHLLLASGDLPGVSDLVHHTGHTSHYGCRTCRIESFSLISPKGGGQGQYFPGTEEVVTERNDDDFFGRLPNYGILASNPFVHLVTYHSPFFYGQHANANTPFTLERHQQIRIGKVLKESHLLMPIGLDGDIGDIFARSKSSRAVDFIDFLVFVLPTVVYEQLEQNGCPVLEPLMSLVNGCSLALQWEITYNPEPPEREGDSQQPSDLDRLRRYLKEWHTFMYNDMPHNLYIINIHMLTHLADAIGVLGIPRAISTRSIERAIAMI</sequence>
<dbReference type="InterPro" id="IPR004242">
    <property type="entry name" value="Transposase_21"/>
</dbReference>
<dbReference type="EMBL" id="JAEPRB010000260">
    <property type="protein sequence ID" value="KAG2217956.1"/>
    <property type="molecule type" value="Genomic_DNA"/>
</dbReference>
<gene>
    <name evidence="1" type="ORF">INT45_001390</name>
</gene>
<name>A0A8H7VCC8_9FUNG</name>